<dbReference type="PANTHER" id="PTHR30385">
    <property type="entry name" value="SIGMA FACTOR F FLAGELLAR"/>
    <property type="match status" value="1"/>
</dbReference>
<dbReference type="GO" id="GO:0003677">
    <property type="term" value="F:DNA binding"/>
    <property type="evidence" value="ECO:0007669"/>
    <property type="project" value="UniProtKB-KW"/>
</dbReference>
<dbReference type="Gene3D" id="1.10.1740.10">
    <property type="match status" value="1"/>
</dbReference>
<dbReference type="AlphaFoldDB" id="A0A1L3JEF5"/>
<dbReference type="InterPro" id="IPR014284">
    <property type="entry name" value="RNA_pol_sigma-70_dom"/>
</dbReference>
<dbReference type="KEGG" id="sphl:LPB140_02885"/>
<dbReference type="STRING" id="1913578.LPB140_02885"/>
<protein>
    <recommendedName>
        <fullName evidence="9">FliA/WhiG family RNA polymerase sigma factor</fullName>
    </recommendedName>
</protein>
<keyword evidence="8" id="KW-1185">Reference proteome</keyword>
<proteinExistence type="predicted"/>
<name>A0A1L3JEF5_9SPHN</name>
<evidence type="ECO:0000259" key="6">
    <source>
        <dbReference type="Pfam" id="PF04545"/>
    </source>
</evidence>
<organism evidence="7 8">
    <name type="scientific">Sphingorhabdus lutea</name>
    <dbReference type="NCBI Taxonomy" id="1913578"/>
    <lineage>
        <taxon>Bacteria</taxon>
        <taxon>Pseudomonadati</taxon>
        <taxon>Pseudomonadota</taxon>
        <taxon>Alphaproteobacteria</taxon>
        <taxon>Sphingomonadales</taxon>
        <taxon>Sphingomonadaceae</taxon>
        <taxon>Sphingorhabdus</taxon>
    </lineage>
</organism>
<evidence type="ECO:0000256" key="2">
    <source>
        <dbReference type="ARBA" id="ARBA00023082"/>
    </source>
</evidence>
<dbReference type="PANTHER" id="PTHR30385:SF7">
    <property type="entry name" value="RNA POLYMERASE SIGMA FACTOR FLIA"/>
    <property type="match status" value="1"/>
</dbReference>
<evidence type="ECO:0008006" key="9">
    <source>
        <dbReference type="Google" id="ProtNLM"/>
    </source>
</evidence>
<dbReference type="SUPFAM" id="SSF88659">
    <property type="entry name" value="Sigma3 and sigma4 domains of RNA polymerase sigma factors"/>
    <property type="match status" value="2"/>
</dbReference>
<dbReference type="PRINTS" id="PR00046">
    <property type="entry name" value="SIGMA70FCT"/>
</dbReference>
<feature type="domain" description="RNA polymerase sigma-70 region 2" evidence="5">
    <location>
        <begin position="15"/>
        <end position="84"/>
    </location>
</feature>
<keyword evidence="2" id="KW-0731">Sigma factor</keyword>
<dbReference type="InterPro" id="IPR013325">
    <property type="entry name" value="RNA_pol_sigma_r2"/>
</dbReference>
<dbReference type="SUPFAM" id="SSF88946">
    <property type="entry name" value="Sigma2 domain of RNA polymerase sigma factors"/>
    <property type="match status" value="1"/>
</dbReference>
<keyword evidence="3" id="KW-0238">DNA-binding</keyword>
<evidence type="ECO:0000256" key="1">
    <source>
        <dbReference type="ARBA" id="ARBA00023015"/>
    </source>
</evidence>
<sequence>MNSTNLNNKEIEVIIAQYRPLVRRIANQVQRQSGNMHDFDDLEQIGILALFETLKTGADIGPQFPAYARMRVRGAMMDNLRKTSTISRSAIAKRRALLKCRNELEQQRFRSITSDEMAAEMNMDAASYHQMEWESQPADMSSIDDIYHEKNSDFVDDELDSFELLEKKQLQQILASLIGGLKPREAQILQLYFVDEYGLEEIGTIMGVGSARICQIKKAALNKLKNQLHEKIGNHY</sequence>
<dbReference type="Pfam" id="PF04542">
    <property type="entry name" value="Sigma70_r2"/>
    <property type="match status" value="1"/>
</dbReference>
<dbReference type="InterPro" id="IPR007627">
    <property type="entry name" value="RNA_pol_sigma70_r2"/>
</dbReference>
<reference evidence="7 8" key="1">
    <citation type="submission" date="2016-11" db="EMBL/GenBank/DDBJ databases">
        <title>Sphingorhabdus sp. LPB0140, isolated from marine environment.</title>
        <authorList>
            <person name="Kim E."/>
            <person name="Yi H."/>
        </authorList>
    </citation>
    <scope>NUCLEOTIDE SEQUENCE [LARGE SCALE GENOMIC DNA]</scope>
    <source>
        <strain evidence="7 8">LPB0140</strain>
    </source>
</reference>
<dbReference type="InterPro" id="IPR007630">
    <property type="entry name" value="RNA_pol_sigma70_r4"/>
</dbReference>
<dbReference type="Gene3D" id="1.20.140.160">
    <property type="match status" value="1"/>
</dbReference>
<evidence type="ECO:0000313" key="8">
    <source>
        <dbReference type="Proteomes" id="UP000242561"/>
    </source>
</evidence>
<dbReference type="Proteomes" id="UP000242561">
    <property type="component" value="Chromosome"/>
</dbReference>
<evidence type="ECO:0000259" key="5">
    <source>
        <dbReference type="Pfam" id="PF04542"/>
    </source>
</evidence>
<dbReference type="GO" id="GO:0016987">
    <property type="term" value="F:sigma factor activity"/>
    <property type="evidence" value="ECO:0007669"/>
    <property type="project" value="UniProtKB-KW"/>
</dbReference>
<keyword evidence="4" id="KW-0804">Transcription</keyword>
<dbReference type="EMBL" id="CP018154">
    <property type="protein sequence ID" value="APG63510.1"/>
    <property type="molecule type" value="Genomic_DNA"/>
</dbReference>
<dbReference type="Pfam" id="PF04545">
    <property type="entry name" value="Sigma70_r4"/>
    <property type="match status" value="1"/>
</dbReference>
<keyword evidence="1" id="KW-0805">Transcription regulation</keyword>
<evidence type="ECO:0000256" key="3">
    <source>
        <dbReference type="ARBA" id="ARBA00023125"/>
    </source>
</evidence>
<evidence type="ECO:0000256" key="4">
    <source>
        <dbReference type="ARBA" id="ARBA00023163"/>
    </source>
</evidence>
<dbReference type="GO" id="GO:0006352">
    <property type="term" value="P:DNA-templated transcription initiation"/>
    <property type="evidence" value="ECO:0007669"/>
    <property type="project" value="InterPro"/>
</dbReference>
<gene>
    <name evidence="7" type="ORF">LPB140_02885</name>
</gene>
<evidence type="ECO:0000313" key="7">
    <source>
        <dbReference type="EMBL" id="APG63510.1"/>
    </source>
</evidence>
<feature type="domain" description="RNA polymerase sigma-70 region 4" evidence="6">
    <location>
        <begin position="178"/>
        <end position="225"/>
    </location>
</feature>
<dbReference type="InterPro" id="IPR000943">
    <property type="entry name" value="RNA_pol_sigma70"/>
</dbReference>
<dbReference type="InterPro" id="IPR013324">
    <property type="entry name" value="RNA_pol_sigma_r3/r4-like"/>
</dbReference>
<dbReference type="NCBIfam" id="TIGR02937">
    <property type="entry name" value="sigma70-ECF"/>
    <property type="match status" value="1"/>
</dbReference>
<accession>A0A1L3JEF5</accession>
<dbReference type="CDD" id="cd06171">
    <property type="entry name" value="Sigma70_r4"/>
    <property type="match status" value="1"/>
</dbReference>